<name>A0A1M4WT48_9CLOT</name>
<gene>
    <name evidence="2" type="ORF">SAMN05443638_1141</name>
</gene>
<protein>
    <submittedName>
        <fullName evidence="2">RNase_H superfamily protein</fullName>
    </submittedName>
</protein>
<proteinExistence type="predicted"/>
<dbReference type="AlphaFoldDB" id="A0A1M4WT48"/>
<feature type="non-terminal residue" evidence="2">
    <location>
        <position position="178"/>
    </location>
</feature>
<dbReference type="Proteomes" id="UP000184035">
    <property type="component" value="Unassembled WGS sequence"/>
</dbReference>
<dbReference type="SUPFAM" id="SSF53098">
    <property type="entry name" value="Ribonuclease H-like"/>
    <property type="match status" value="1"/>
</dbReference>
<dbReference type="Pfam" id="PF13482">
    <property type="entry name" value="RNase_H_2"/>
    <property type="match status" value="1"/>
</dbReference>
<accession>A0A1M4WT48</accession>
<dbReference type="InterPro" id="IPR036397">
    <property type="entry name" value="RNaseH_sf"/>
</dbReference>
<dbReference type="InterPro" id="IPR012337">
    <property type="entry name" value="RNaseH-like_sf"/>
</dbReference>
<evidence type="ECO:0000259" key="1">
    <source>
        <dbReference type="Pfam" id="PF13482"/>
    </source>
</evidence>
<dbReference type="EMBL" id="FQVM01000014">
    <property type="protein sequence ID" value="SHE84388.1"/>
    <property type="molecule type" value="Genomic_DNA"/>
</dbReference>
<dbReference type="InterPro" id="IPR038720">
    <property type="entry name" value="YprB_RNase_H-like_dom"/>
</dbReference>
<reference evidence="2 3" key="1">
    <citation type="submission" date="2016-11" db="EMBL/GenBank/DDBJ databases">
        <authorList>
            <person name="Jaros S."/>
            <person name="Januszkiewicz K."/>
            <person name="Wedrychowicz H."/>
        </authorList>
    </citation>
    <scope>NUCLEOTIDE SEQUENCE [LARGE SCALE GENOMIC DNA]</scope>
    <source>
        <strain evidence="2 3">DSM 2631</strain>
    </source>
</reference>
<evidence type="ECO:0000313" key="2">
    <source>
        <dbReference type="EMBL" id="SHE84388.1"/>
    </source>
</evidence>
<evidence type="ECO:0000313" key="3">
    <source>
        <dbReference type="Proteomes" id="UP000184035"/>
    </source>
</evidence>
<sequence length="178" mass="21230">MDIITRKSRKILDDNIIKEFHLNKYIFLDIEATGFNKIEDKIFSIALGYIENNIYKAKVIFEEEDETLLLQNFLQIIGDKNKFCTFNGKAFDEPFLQSRLEFNGFNKLEIDYHIDLYRIISLYKSSLNLEGISLKSLEKYLGIERKDNISGKECKELFYEYMEYKNKTLKEYMIIHNL</sequence>
<dbReference type="PANTHER" id="PTHR38462">
    <property type="entry name" value="EXONUCLEASE-LIKE PROTEIN"/>
    <property type="match status" value="1"/>
</dbReference>
<organism evidence="2 3">
    <name type="scientific">Clostridium fallax</name>
    <dbReference type="NCBI Taxonomy" id="1533"/>
    <lineage>
        <taxon>Bacteria</taxon>
        <taxon>Bacillati</taxon>
        <taxon>Bacillota</taxon>
        <taxon>Clostridia</taxon>
        <taxon>Eubacteriales</taxon>
        <taxon>Clostridiaceae</taxon>
        <taxon>Clostridium</taxon>
    </lineage>
</organism>
<dbReference type="PANTHER" id="PTHR38462:SF1">
    <property type="entry name" value="YPRB RIBONUCLEASE H-LIKE DOMAIN-CONTAINING PROTEIN"/>
    <property type="match status" value="1"/>
</dbReference>
<dbReference type="RefSeq" id="WP_072896044.1">
    <property type="nucleotide sequence ID" value="NZ_FQVM01000014.1"/>
</dbReference>
<dbReference type="STRING" id="1533.SAMN05443638_1141"/>
<dbReference type="GO" id="GO:0003676">
    <property type="term" value="F:nucleic acid binding"/>
    <property type="evidence" value="ECO:0007669"/>
    <property type="project" value="InterPro"/>
</dbReference>
<feature type="domain" description="YprB ribonuclease H-like" evidence="1">
    <location>
        <begin position="26"/>
        <end position="177"/>
    </location>
</feature>
<dbReference type="Gene3D" id="3.30.420.10">
    <property type="entry name" value="Ribonuclease H-like superfamily/Ribonuclease H"/>
    <property type="match status" value="1"/>
</dbReference>
<keyword evidence="3" id="KW-1185">Reference proteome</keyword>